<comment type="similarity">
    <text evidence="1 12">Belongs to the thymidylate kinase family.</text>
</comment>
<feature type="domain" description="Thymidylate kinase-like" evidence="13">
    <location>
        <begin position="12"/>
        <end position="199"/>
    </location>
</feature>
<evidence type="ECO:0000256" key="3">
    <source>
        <dbReference type="ARBA" id="ARBA00017144"/>
    </source>
</evidence>
<keyword evidence="4 12" id="KW-0808">Transferase</keyword>
<evidence type="ECO:0000256" key="8">
    <source>
        <dbReference type="ARBA" id="ARBA00022840"/>
    </source>
</evidence>
<dbReference type="GO" id="GO:0006227">
    <property type="term" value="P:dUDP biosynthetic process"/>
    <property type="evidence" value="ECO:0007669"/>
    <property type="project" value="TreeGrafter"/>
</dbReference>
<dbReference type="PATRIC" id="fig|1280954.3.peg.3757"/>
<dbReference type="GO" id="GO:0005524">
    <property type="term" value="F:ATP binding"/>
    <property type="evidence" value="ECO:0007669"/>
    <property type="project" value="UniProtKB-UniRule"/>
</dbReference>
<dbReference type="FunFam" id="3.40.50.300:FF:000225">
    <property type="entry name" value="Thymidylate kinase"/>
    <property type="match status" value="1"/>
</dbReference>
<evidence type="ECO:0000256" key="9">
    <source>
        <dbReference type="ARBA" id="ARBA00029962"/>
    </source>
</evidence>
<comment type="caution">
    <text evidence="14">The sequence shown here is derived from an EMBL/GenBank/DDBJ whole genome shotgun (WGS) entry which is preliminary data.</text>
</comment>
<evidence type="ECO:0000256" key="7">
    <source>
        <dbReference type="ARBA" id="ARBA00022777"/>
    </source>
</evidence>
<evidence type="ECO:0000256" key="5">
    <source>
        <dbReference type="ARBA" id="ARBA00022727"/>
    </source>
</evidence>
<evidence type="ECO:0000256" key="2">
    <source>
        <dbReference type="ARBA" id="ARBA00012980"/>
    </source>
</evidence>
<gene>
    <name evidence="12" type="primary">tmk</name>
    <name evidence="14" type="ORF">HPO_18680</name>
</gene>
<dbReference type="AlphaFoldDB" id="A0A062VBI7"/>
<evidence type="ECO:0000256" key="4">
    <source>
        <dbReference type="ARBA" id="ARBA00022679"/>
    </source>
</evidence>
<dbReference type="eggNOG" id="COG0125">
    <property type="taxonomic scope" value="Bacteria"/>
</dbReference>
<dbReference type="GO" id="GO:0005829">
    <property type="term" value="C:cytosol"/>
    <property type="evidence" value="ECO:0007669"/>
    <property type="project" value="TreeGrafter"/>
</dbReference>
<dbReference type="RefSeq" id="WP_035602458.1">
    <property type="nucleotide sequence ID" value="NZ_ARYM01000038.1"/>
</dbReference>
<dbReference type="InterPro" id="IPR018095">
    <property type="entry name" value="Thymidylate_kin_CS"/>
</dbReference>
<organism evidence="14 15">
    <name type="scientific">Hyphomonas polymorpha PS728</name>
    <dbReference type="NCBI Taxonomy" id="1280954"/>
    <lineage>
        <taxon>Bacteria</taxon>
        <taxon>Pseudomonadati</taxon>
        <taxon>Pseudomonadota</taxon>
        <taxon>Alphaproteobacteria</taxon>
        <taxon>Hyphomonadales</taxon>
        <taxon>Hyphomonadaceae</taxon>
        <taxon>Hyphomonas</taxon>
    </lineage>
</organism>
<dbReference type="OrthoDB" id="9774907at2"/>
<dbReference type="GO" id="GO:0006233">
    <property type="term" value="P:dTDP biosynthetic process"/>
    <property type="evidence" value="ECO:0007669"/>
    <property type="project" value="InterPro"/>
</dbReference>
<reference evidence="14 15" key="1">
    <citation type="journal article" date="2014" name="Antonie Van Leeuwenhoek">
        <title>Hyphomonas beringensis sp. nov. and Hyphomonas chukchiensis sp. nov., isolated from surface seawater of the Bering Sea and Chukchi Sea.</title>
        <authorList>
            <person name="Li C."/>
            <person name="Lai Q."/>
            <person name="Li G."/>
            <person name="Dong C."/>
            <person name="Wang J."/>
            <person name="Liao Y."/>
            <person name="Shao Z."/>
        </authorList>
    </citation>
    <scope>NUCLEOTIDE SEQUENCE [LARGE SCALE GENOMIC DNA]</scope>
    <source>
        <strain evidence="14 15">PS728</strain>
    </source>
</reference>
<dbReference type="NCBIfam" id="TIGR00041">
    <property type="entry name" value="DTMP_kinase"/>
    <property type="match status" value="1"/>
</dbReference>
<evidence type="ECO:0000256" key="12">
    <source>
        <dbReference type="HAMAP-Rule" id="MF_00165"/>
    </source>
</evidence>
<protein>
    <recommendedName>
        <fullName evidence="3 12">Thymidylate kinase</fullName>
        <ecNumber evidence="2 12">2.7.4.9</ecNumber>
    </recommendedName>
    <alternativeName>
        <fullName evidence="9 12">dTMP kinase</fullName>
    </alternativeName>
</protein>
<dbReference type="Gene3D" id="3.40.50.300">
    <property type="entry name" value="P-loop containing nucleotide triphosphate hydrolases"/>
    <property type="match status" value="1"/>
</dbReference>
<comment type="catalytic activity">
    <reaction evidence="10 12">
        <text>dTMP + ATP = dTDP + ADP</text>
        <dbReference type="Rhea" id="RHEA:13517"/>
        <dbReference type="ChEBI" id="CHEBI:30616"/>
        <dbReference type="ChEBI" id="CHEBI:58369"/>
        <dbReference type="ChEBI" id="CHEBI:63528"/>
        <dbReference type="ChEBI" id="CHEBI:456216"/>
        <dbReference type="EC" id="2.7.4.9"/>
    </reaction>
</comment>
<accession>A0A062VBI7</accession>
<dbReference type="CDD" id="cd01672">
    <property type="entry name" value="TMPK"/>
    <property type="match status" value="1"/>
</dbReference>
<name>A0A062VBI7_9PROT</name>
<sequence length="219" mass="23505">MSDRPAGHFITLEGGEGTGKSTLAKALVLKLEAAGIHAVLTREPGGTLLAEAARHLLLHPPEGEAWSPLSEALLVNAARRDHLEKLIWPTLARGDWVICDRFADSTRVYQSIGGGVAQNTLLSIEREVLGDTLPSMTLVLDVSLEIARERRAVRAGALDTFERRPDAFHEAVRAAFLAIAQAEPERCRLIDAGQTPEGVLAAAWTEIGTLVDRPGAVSP</sequence>
<evidence type="ECO:0000256" key="6">
    <source>
        <dbReference type="ARBA" id="ARBA00022741"/>
    </source>
</evidence>
<keyword evidence="8 12" id="KW-0067">ATP-binding</keyword>
<evidence type="ECO:0000259" key="13">
    <source>
        <dbReference type="Pfam" id="PF02223"/>
    </source>
</evidence>
<dbReference type="GO" id="GO:0006235">
    <property type="term" value="P:dTTP biosynthetic process"/>
    <property type="evidence" value="ECO:0007669"/>
    <property type="project" value="UniProtKB-UniRule"/>
</dbReference>
<dbReference type="EC" id="2.7.4.9" evidence="2 12"/>
<evidence type="ECO:0000256" key="10">
    <source>
        <dbReference type="ARBA" id="ARBA00048743"/>
    </source>
</evidence>
<dbReference type="PROSITE" id="PS01331">
    <property type="entry name" value="THYMIDYLATE_KINASE"/>
    <property type="match status" value="1"/>
</dbReference>
<dbReference type="EMBL" id="ARYM01000038">
    <property type="protein sequence ID" value="KCZ96683.1"/>
    <property type="molecule type" value="Genomic_DNA"/>
</dbReference>
<keyword evidence="7 12" id="KW-0418">Kinase</keyword>
<dbReference type="PANTHER" id="PTHR10344:SF4">
    <property type="entry name" value="UMP-CMP KINASE 2, MITOCHONDRIAL"/>
    <property type="match status" value="1"/>
</dbReference>
<comment type="function">
    <text evidence="11 12">Phosphorylation of dTMP to form dTDP in both de novo and salvage pathways of dTTP synthesis.</text>
</comment>
<dbReference type="PANTHER" id="PTHR10344">
    <property type="entry name" value="THYMIDYLATE KINASE"/>
    <property type="match status" value="1"/>
</dbReference>
<dbReference type="STRING" id="1280954.HPO_18680"/>
<dbReference type="GO" id="GO:0004798">
    <property type="term" value="F:dTMP kinase activity"/>
    <property type="evidence" value="ECO:0007669"/>
    <property type="project" value="UniProtKB-UniRule"/>
</dbReference>
<evidence type="ECO:0000313" key="15">
    <source>
        <dbReference type="Proteomes" id="UP000027100"/>
    </source>
</evidence>
<dbReference type="InterPro" id="IPR027417">
    <property type="entry name" value="P-loop_NTPase"/>
</dbReference>
<dbReference type="InterPro" id="IPR039430">
    <property type="entry name" value="Thymidylate_kin-like_dom"/>
</dbReference>
<dbReference type="SUPFAM" id="SSF52540">
    <property type="entry name" value="P-loop containing nucleoside triphosphate hydrolases"/>
    <property type="match status" value="1"/>
</dbReference>
<evidence type="ECO:0000256" key="11">
    <source>
        <dbReference type="ARBA" id="ARBA00057735"/>
    </source>
</evidence>
<evidence type="ECO:0000256" key="1">
    <source>
        <dbReference type="ARBA" id="ARBA00009776"/>
    </source>
</evidence>
<dbReference type="Pfam" id="PF02223">
    <property type="entry name" value="Thymidylate_kin"/>
    <property type="match status" value="1"/>
</dbReference>
<dbReference type="HAMAP" id="MF_00165">
    <property type="entry name" value="Thymidylate_kinase"/>
    <property type="match status" value="1"/>
</dbReference>
<keyword evidence="15" id="KW-1185">Reference proteome</keyword>
<keyword evidence="5 12" id="KW-0545">Nucleotide biosynthesis</keyword>
<dbReference type="Proteomes" id="UP000027100">
    <property type="component" value="Unassembled WGS sequence"/>
</dbReference>
<dbReference type="InterPro" id="IPR018094">
    <property type="entry name" value="Thymidylate_kinase"/>
</dbReference>
<feature type="binding site" evidence="12">
    <location>
        <begin position="14"/>
        <end position="21"/>
    </location>
    <ligand>
        <name>ATP</name>
        <dbReference type="ChEBI" id="CHEBI:30616"/>
    </ligand>
</feature>
<keyword evidence="6 12" id="KW-0547">Nucleotide-binding</keyword>
<proteinExistence type="inferred from homology"/>
<evidence type="ECO:0000313" key="14">
    <source>
        <dbReference type="EMBL" id="KCZ96683.1"/>
    </source>
</evidence>